<evidence type="ECO:0000256" key="1">
    <source>
        <dbReference type="SAM" id="Phobius"/>
    </source>
</evidence>
<feature type="transmembrane region" description="Helical" evidence="1">
    <location>
        <begin position="193"/>
        <end position="213"/>
    </location>
</feature>
<reference evidence="2" key="2">
    <citation type="submission" date="2015-05" db="EMBL/GenBank/DDBJ databases">
        <authorList>
            <person name="Wang D.B."/>
            <person name="Wang M."/>
        </authorList>
    </citation>
    <scope>NUCLEOTIDE SEQUENCE [LARGE SCALE GENOMIC DNA]</scope>
    <source>
        <strain evidence="2">T1-815</strain>
    </source>
</reference>
<keyword evidence="1" id="KW-0472">Membrane</keyword>
<evidence type="ECO:0000313" key="4">
    <source>
        <dbReference type="Proteomes" id="UP000049472"/>
    </source>
</evidence>
<feature type="transmembrane region" description="Helical" evidence="1">
    <location>
        <begin position="282"/>
        <end position="304"/>
    </location>
</feature>
<feature type="transmembrane region" description="Helical" evidence="1">
    <location>
        <begin position="136"/>
        <end position="159"/>
    </location>
</feature>
<name>A0A0M6WSV5_9FIRM</name>
<keyword evidence="1" id="KW-0812">Transmembrane</keyword>
<dbReference type="InterPro" id="IPR047928">
    <property type="entry name" value="Perm_prefix_1"/>
</dbReference>
<keyword evidence="4" id="KW-1185">Reference proteome</keyword>
<reference evidence="3" key="3">
    <citation type="journal article" date="2020" name="Cell Host Microbe">
        <title>Functional and Genomic Variation between Human-Derived Isolates of Lachnospiraceae Reveals Inter- and Intra-Species Diversity.</title>
        <authorList>
            <person name="Sorbara M.T."/>
            <person name="Littmann E.R."/>
            <person name="Fontana E."/>
            <person name="Moody T.U."/>
            <person name="Kohout C.E."/>
            <person name="Gjonbalaj M."/>
            <person name="Eaton V."/>
            <person name="Seok R."/>
            <person name="Leiner I.M."/>
            <person name="Pamer E.G."/>
        </authorList>
    </citation>
    <scope>NUCLEOTIDE SEQUENCE</scope>
    <source>
        <strain evidence="3">MSK.16.45</strain>
    </source>
</reference>
<evidence type="ECO:0000313" key="2">
    <source>
        <dbReference type="EMBL" id="CRL40721.1"/>
    </source>
</evidence>
<proteinExistence type="predicted"/>
<evidence type="ECO:0000313" key="3">
    <source>
        <dbReference type="EMBL" id="NSC78103.1"/>
    </source>
</evidence>
<gene>
    <name evidence="3" type="ORF">G4312_12650</name>
    <name evidence="2" type="ORF">T1815_24571</name>
</gene>
<dbReference type="Proteomes" id="UP000049472">
    <property type="component" value="Unassembled WGS sequence"/>
</dbReference>
<dbReference type="RefSeq" id="WP_055062413.1">
    <property type="nucleotide sequence ID" value="NZ_CVRQ01000026.1"/>
</dbReference>
<protein>
    <recommendedName>
        <fullName evidence="5">XRE family transcriptional regulator</fullName>
    </recommendedName>
</protein>
<reference evidence="4" key="1">
    <citation type="submission" date="2015-05" db="EMBL/GenBank/DDBJ databases">
        <authorList>
            <consortium name="Pathogen Informatics"/>
        </authorList>
    </citation>
    <scope>NUCLEOTIDE SEQUENCE [LARGE SCALE GENOMIC DNA]</scope>
    <source>
        <strain evidence="4">T1-815</strain>
    </source>
</reference>
<sequence length="335" mass="36948">METIKNYLENMFSHLPNTPEVQKAKYELYQMMEDKYNELISEGKSDNEAIGIVISEFGNLDELADSLGIKSFVDPSQAMPAAKTLSRETAATFLRDSAKQAYLRAFGVLLCIIASLGPIFSECIPRSLASPDASDAIGITFLFVCIAVAVGFFIFSGSLSSKWSYLKKEPYCIDFETANWVIERKESYRSTHAMLLTVGIMLCILCAVPAIIISSLNTKSTFADSLSGGLVLVFIAIGVFMIVFTNMKKSSFDKLLSLNGAQTMGGNFANSHDGKVHYENPVVAAIMSVYWSTVTCIYLCWSFITFDWGITWIIWPIAAIINSLVENLLGDKHGN</sequence>
<reference evidence="3" key="4">
    <citation type="submission" date="2020-02" db="EMBL/GenBank/DDBJ databases">
        <authorList>
            <person name="Littmann E."/>
            <person name="Sorbara M."/>
        </authorList>
    </citation>
    <scope>NUCLEOTIDE SEQUENCE</scope>
    <source>
        <strain evidence="3">MSK.16.45</strain>
    </source>
</reference>
<feature type="transmembrane region" description="Helical" evidence="1">
    <location>
        <begin position="310"/>
        <end position="329"/>
    </location>
</feature>
<keyword evidence="1" id="KW-1133">Transmembrane helix</keyword>
<dbReference type="AlphaFoldDB" id="A0A0M6WSV5"/>
<dbReference type="NCBIfam" id="NF038403">
    <property type="entry name" value="perm_prefix_1"/>
    <property type="match status" value="1"/>
</dbReference>
<organism evidence="2 4">
    <name type="scientific">Agathobacter rectalis</name>
    <dbReference type="NCBI Taxonomy" id="39491"/>
    <lineage>
        <taxon>Bacteria</taxon>
        <taxon>Bacillati</taxon>
        <taxon>Bacillota</taxon>
        <taxon>Clostridia</taxon>
        <taxon>Lachnospirales</taxon>
        <taxon>Lachnospiraceae</taxon>
        <taxon>Agathobacter</taxon>
    </lineage>
</organism>
<feature type="transmembrane region" description="Helical" evidence="1">
    <location>
        <begin position="225"/>
        <end position="244"/>
    </location>
</feature>
<dbReference type="Proteomes" id="UP001193756">
    <property type="component" value="Unassembled WGS sequence"/>
</dbReference>
<feature type="transmembrane region" description="Helical" evidence="1">
    <location>
        <begin position="101"/>
        <end position="121"/>
    </location>
</feature>
<dbReference type="EMBL" id="JAAIMP010000024">
    <property type="protein sequence ID" value="NSC78103.1"/>
    <property type="molecule type" value="Genomic_DNA"/>
</dbReference>
<evidence type="ECO:0008006" key="5">
    <source>
        <dbReference type="Google" id="ProtNLM"/>
    </source>
</evidence>
<dbReference type="EMBL" id="CVRQ01000026">
    <property type="protein sequence ID" value="CRL40721.1"/>
    <property type="molecule type" value="Genomic_DNA"/>
</dbReference>
<accession>A0A0M6WSV5</accession>